<dbReference type="SUPFAM" id="SSF53187">
    <property type="entry name" value="Zn-dependent exopeptidases"/>
    <property type="match status" value="1"/>
</dbReference>
<dbReference type="Pfam" id="PF07687">
    <property type="entry name" value="M20_dimer"/>
    <property type="match status" value="1"/>
</dbReference>
<evidence type="ECO:0000256" key="1">
    <source>
        <dbReference type="ARBA" id="ARBA00022723"/>
    </source>
</evidence>
<dbReference type="GO" id="GO:0046872">
    <property type="term" value="F:metal ion binding"/>
    <property type="evidence" value="ECO:0007669"/>
    <property type="project" value="UniProtKB-KW"/>
</dbReference>
<dbReference type="EC" id="3.5.1.18" evidence="3"/>
<dbReference type="Pfam" id="PF01546">
    <property type="entry name" value="Peptidase_M20"/>
    <property type="match status" value="1"/>
</dbReference>
<dbReference type="Gene3D" id="3.40.630.10">
    <property type="entry name" value="Zn peptidases"/>
    <property type="match status" value="1"/>
</dbReference>
<organism evidence="6 7">
    <name type="scientific">Bifidobacterium castoris</name>
    <dbReference type="NCBI Taxonomy" id="2306972"/>
    <lineage>
        <taxon>Bacteria</taxon>
        <taxon>Bacillati</taxon>
        <taxon>Actinomycetota</taxon>
        <taxon>Actinomycetes</taxon>
        <taxon>Bifidobacteriales</taxon>
        <taxon>Bifidobacteriaceae</taxon>
        <taxon>Bifidobacterium</taxon>
    </lineage>
</organism>
<dbReference type="GO" id="GO:0006526">
    <property type="term" value="P:L-arginine biosynthetic process"/>
    <property type="evidence" value="ECO:0007669"/>
    <property type="project" value="TreeGrafter"/>
</dbReference>
<reference evidence="6 7" key="1">
    <citation type="submission" date="2018-09" db="EMBL/GenBank/DDBJ databases">
        <title>Characterization of the phylogenetic diversity of five novel species belonging to the genus Bifidobacterium.</title>
        <authorList>
            <person name="Lugli G.A."/>
            <person name="Duranti S."/>
            <person name="Milani C."/>
        </authorList>
    </citation>
    <scope>NUCLEOTIDE SEQUENCE [LARGE SCALE GENOMIC DNA]</scope>
    <source>
        <strain evidence="6 7">2020B</strain>
    </source>
</reference>
<dbReference type="OrthoDB" id="7055905at2"/>
<dbReference type="InterPro" id="IPR050072">
    <property type="entry name" value="Peptidase_M20A"/>
</dbReference>
<keyword evidence="2" id="KW-0378">Hydrolase</keyword>
<evidence type="ECO:0000256" key="3">
    <source>
        <dbReference type="NCBIfam" id="TIGR01900"/>
    </source>
</evidence>
<evidence type="ECO:0000313" key="7">
    <source>
        <dbReference type="Proteomes" id="UP000288052"/>
    </source>
</evidence>
<dbReference type="Proteomes" id="UP000288052">
    <property type="component" value="Unassembled WGS sequence"/>
</dbReference>
<name>A0A430F984_9BIFI</name>
<sequence length="443" mass="46859">MTSNSAAAASASNEPASTAATASATTSTTSATSAAPAASATSTPIPAVPRIAIDPAASDQQNLNDLMAQVMGVYSVSDDEGPLTDMVEAFLRAQPHLTVRRHGDTLVASTDFGKAHRVVLAGHLDTVPVIGNFPPLWLEPGDPLIREDVAVAHPRERVLWGRGATDMKGSDAVLLFLAATLTDPKYDLTFVFYDHEEVAAEKNGLRKVVEAHPDWIVGDFAIIGEPTDCGIEGGCNGTMRFDVVAHGVAAHSARAWMGDNAIHKAAEILNRLNAYENKAIDVDGLTYQEGLNATLISGGNGTNVIPDECRVHVNYRFAPDKTLTEAKALMMGADCGAELGNGEHVATGGVFEGFGIEMKDESPSARPGMDDPLVQSLVELVRERTGREPLAKLGWTDVARFSQLGIPAVNLGAGSPLLAHKHDEQLPETDLTLMAGILTDWLS</sequence>
<dbReference type="AlphaFoldDB" id="A0A430F984"/>
<dbReference type="EMBL" id="QXGI01000002">
    <property type="protein sequence ID" value="RSX49400.1"/>
    <property type="molecule type" value="Genomic_DNA"/>
</dbReference>
<dbReference type="RefSeq" id="WP_126031832.1">
    <property type="nucleotide sequence ID" value="NZ_QXGI01000002.1"/>
</dbReference>
<dbReference type="PANTHER" id="PTHR43808:SF31">
    <property type="entry name" value="N-ACETYL-L-CITRULLINE DEACETYLASE"/>
    <property type="match status" value="1"/>
</dbReference>
<dbReference type="GO" id="GO:0009089">
    <property type="term" value="P:lysine biosynthetic process via diaminopimelate"/>
    <property type="evidence" value="ECO:0007669"/>
    <property type="project" value="UniProtKB-UniRule"/>
</dbReference>
<evidence type="ECO:0000256" key="2">
    <source>
        <dbReference type="ARBA" id="ARBA00022801"/>
    </source>
</evidence>
<evidence type="ECO:0000256" key="4">
    <source>
        <dbReference type="SAM" id="MobiDB-lite"/>
    </source>
</evidence>
<dbReference type="Gene3D" id="3.30.70.360">
    <property type="match status" value="1"/>
</dbReference>
<feature type="region of interest" description="Disordered" evidence="4">
    <location>
        <begin position="1"/>
        <end position="41"/>
    </location>
</feature>
<dbReference type="NCBIfam" id="TIGR01900">
    <property type="entry name" value="dapE-gram_pos"/>
    <property type="match status" value="1"/>
</dbReference>
<keyword evidence="7" id="KW-1185">Reference proteome</keyword>
<dbReference type="InterPro" id="IPR011650">
    <property type="entry name" value="Peptidase_M20_dimer"/>
</dbReference>
<feature type="domain" description="Peptidase M20 dimerisation" evidence="5">
    <location>
        <begin position="237"/>
        <end position="330"/>
    </location>
</feature>
<evidence type="ECO:0000259" key="5">
    <source>
        <dbReference type="Pfam" id="PF07687"/>
    </source>
</evidence>
<dbReference type="GO" id="GO:0009014">
    <property type="term" value="F:succinyl-diaminopimelate desuccinylase activity"/>
    <property type="evidence" value="ECO:0007669"/>
    <property type="project" value="UniProtKB-UniRule"/>
</dbReference>
<keyword evidence="1" id="KW-0479">Metal-binding</keyword>
<proteinExistence type="predicted"/>
<dbReference type="PANTHER" id="PTHR43808">
    <property type="entry name" value="ACETYLORNITHINE DEACETYLASE"/>
    <property type="match status" value="1"/>
</dbReference>
<dbReference type="GO" id="GO:0008777">
    <property type="term" value="F:acetylornithine deacetylase activity"/>
    <property type="evidence" value="ECO:0007669"/>
    <property type="project" value="TreeGrafter"/>
</dbReference>
<accession>A0A430F984</accession>
<dbReference type="InterPro" id="IPR036264">
    <property type="entry name" value="Bact_exopeptidase_dim_dom"/>
</dbReference>
<dbReference type="InterPro" id="IPR002933">
    <property type="entry name" value="Peptidase_M20"/>
</dbReference>
<dbReference type="InterPro" id="IPR010174">
    <property type="entry name" value="Succinyl-DAP_deSuclase_DapE"/>
</dbReference>
<protein>
    <recommendedName>
        <fullName evidence="3">Succinyl-diaminopimelate desuccinylase</fullName>
        <ecNumber evidence="3">3.5.1.18</ecNumber>
    </recommendedName>
</protein>
<evidence type="ECO:0000313" key="6">
    <source>
        <dbReference type="EMBL" id="RSX49400.1"/>
    </source>
</evidence>
<gene>
    <name evidence="6" type="ORF">D2E22_0820</name>
</gene>
<comment type="caution">
    <text evidence="6">The sequence shown here is derived from an EMBL/GenBank/DDBJ whole genome shotgun (WGS) entry which is preliminary data.</text>
</comment>
<dbReference type="SUPFAM" id="SSF55031">
    <property type="entry name" value="Bacterial exopeptidase dimerisation domain"/>
    <property type="match status" value="1"/>
</dbReference>